<comment type="similarity">
    <text evidence="6">Belongs to the methyltransferase superfamily. RNA methyltransferase RsmG family.</text>
</comment>
<dbReference type="PANTHER" id="PTHR31760:SF0">
    <property type="entry name" value="S-ADENOSYL-L-METHIONINE-DEPENDENT METHYLTRANSFERASES SUPERFAMILY PROTEIN"/>
    <property type="match status" value="1"/>
</dbReference>
<evidence type="ECO:0000256" key="2">
    <source>
        <dbReference type="ARBA" id="ARBA00022552"/>
    </source>
</evidence>
<feature type="binding site" evidence="6">
    <location>
        <begin position="157"/>
        <end position="158"/>
    </location>
    <ligand>
        <name>S-adenosyl-L-methionine</name>
        <dbReference type="ChEBI" id="CHEBI:59789"/>
    </ligand>
</feature>
<dbReference type="GO" id="GO:0032259">
    <property type="term" value="P:methylation"/>
    <property type="evidence" value="ECO:0007669"/>
    <property type="project" value="UniProtKB-KW"/>
</dbReference>
<comment type="subcellular location">
    <subcellularLocation>
        <location evidence="6">Cytoplasm</location>
    </subcellularLocation>
</comment>
<dbReference type="SUPFAM" id="SSF53335">
    <property type="entry name" value="S-adenosyl-L-methionine-dependent methyltransferases"/>
    <property type="match status" value="1"/>
</dbReference>
<dbReference type="NCBIfam" id="TIGR00138">
    <property type="entry name" value="rsmG_gidB"/>
    <property type="match status" value="1"/>
</dbReference>
<comment type="function">
    <text evidence="6">Specifically methylates the N7 position of a guanine in 16S rRNA.</text>
</comment>
<dbReference type="EMBL" id="BSUK01000001">
    <property type="protein sequence ID" value="GMA23714.1"/>
    <property type="molecule type" value="Genomic_DNA"/>
</dbReference>
<keyword evidence="2 6" id="KW-0698">rRNA processing</keyword>
<evidence type="ECO:0000313" key="8">
    <source>
        <dbReference type="EMBL" id="GMA23714.1"/>
    </source>
</evidence>
<keyword evidence="4 6" id="KW-0808">Transferase</keyword>
<evidence type="ECO:0000256" key="7">
    <source>
        <dbReference type="SAM" id="MobiDB-lite"/>
    </source>
</evidence>
<evidence type="ECO:0000313" key="9">
    <source>
        <dbReference type="Proteomes" id="UP001157091"/>
    </source>
</evidence>
<accession>A0ABQ6I187</accession>
<dbReference type="EC" id="2.1.1.-" evidence="6"/>
<evidence type="ECO:0000256" key="1">
    <source>
        <dbReference type="ARBA" id="ARBA00022490"/>
    </source>
</evidence>
<evidence type="ECO:0000256" key="3">
    <source>
        <dbReference type="ARBA" id="ARBA00022603"/>
    </source>
</evidence>
<sequence>MNSQPHDGAQAFEAPPVQDGGPGADELSSEGPDDVSRETAARDAALAYFGQAFAKVELFANRLASDGEERGLIGPREVDRIWSRHIYNSAAVVPYLPTTGSVADLGSGAGLPGIVIAAMLPSVQVMLIEPMERRCTWLGEMSDALELSNVEVKRGRAEEFHGAFEVDAVTARAVASLDKLARIGLPLLREDGELVLLKGRNVEREVPAARKVLRRLGAGDPTILRAATIPVVEDTVVVRVPRRGSAR</sequence>
<evidence type="ECO:0000256" key="4">
    <source>
        <dbReference type="ARBA" id="ARBA00022679"/>
    </source>
</evidence>
<feature type="binding site" evidence="6">
    <location>
        <position position="172"/>
    </location>
    <ligand>
        <name>S-adenosyl-L-methionine</name>
        <dbReference type="ChEBI" id="CHEBI:59789"/>
    </ligand>
</feature>
<feature type="region of interest" description="Disordered" evidence="7">
    <location>
        <begin position="1"/>
        <end position="37"/>
    </location>
</feature>
<dbReference type="GO" id="GO:0008168">
    <property type="term" value="F:methyltransferase activity"/>
    <property type="evidence" value="ECO:0007669"/>
    <property type="project" value="UniProtKB-KW"/>
</dbReference>
<dbReference type="Pfam" id="PF02527">
    <property type="entry name" value="GidB"/>
    <property type="match status" value="1"/>
</dbReference>
<dbReference type="PANTHER" id="PTHR31760">
    <property type="entry name" value="S-ADENOSYL-L-METHIONINE-DEPENDENT METHYLTRANSFERASES SUPERFAMILY PROTEIN"/>
    <property type="match status" value="1"/>
</dbReference>
<evidence type="ECO:0000256" key="6">
    <source>
        <dbReference type="HAMAP-Rule" id="MF_00074"/>
    </source>
</evidence>
<reference evidence="9" key="1">
    <citation type="journal article" date="2019" name="Int. J. Syst. Evol. Microbiol.">
        <title>The Global Catalogue of Microorganisms (GCM) 10K type strain sequencing project: providing services to taxonomists for standard genome sequencing and annotation.</title>
        <authorList>
            <consortium name="The Broad Institute Genomics Platform"/>
            <consortium name="The Broad Institute Genome Sequencing Center for Infectious Disease"/>
            <person name="Wu L."/>
            <person name="Ma J."/>
        </authorList>
    </citation>
    <scope>NUCLEOTIDE SEQUENCE [LARGE SCALE GENOMIC DNA]</scope>
    <source>
        <strain evidence="9">NBRC 106348</strain>
    </source>
</reference>
<comment type="caution">
    <text evidence="8">The sequence shown here is derived from an EMBL/GenBank/DDBJ whole genome shotgun (WGS) entry which is preliminary data.</text>
</comment>
<keyword evidence="3 6" id="KW-0489">Methyltransferase</keyword>
<dbReference type="Gene3D" id="3.40.50.150">
    <property type="entry name" value="Vaccinia Virus protein VP39"/>
    <property type="match status" value="1"/>
</dbReference>
<gene>
    <name evidence="6 8" type="primary">rsmG</name>
    <name evidence="8" type="ORF">GCM10025864_14730</name>
</gene>
<dbReference type="RefSeq" id="WP_348525167.1">
    <property type="nucleotide sequence ID" value="NZ_BSUK01000001.1"/>
</dbReference>
<organism evidence="8 9">
    <name type="scientific">Luteimicrobium album</name>
    <dbReference type="NCBI Taxonomy" id="1054550"/>
    <lineage>
        <taxon>Bacteria</taxon>
        <taxon>Bacillati</taxon>
        <taxon>Actinomycetota</taxon>
        <taxon>Actinomycetes</taxon>
        <taxon>Micrococcales</taxon>
        <taxon>Luteimicrobium</taxon>
    </lineage>
</organism>
<keyword evidence="9" id="KW-1185">Reference proteome</keyword>
<proteinExistence type="inferred from homology"/>
<evidence type="ECO:0000256" key="5">
    <source>
        <dbReference type="ARBA" id="ARBA00022691"/>
    </source>
</evidence>
<name>A0ABQ6I187_9MICO</name>
<comment type="caution">
    <text evidence="6">Lacks conserved residue(s) required for the propagation of feature annotation.</text>
</comment>
<feature type="binding site" evidence="6">
    <location>
        <position position="111"/>
    </location>
    <ligand>
        <name>S-adenosyl-L-methionine</name>
        <dbReference type="ChEBI" id="CHEBI:59789"/>
    </ligand>
</feature>
<keyword evidence="5 6" id="KW-0949">S-adenosyl-L-methionine</keyword>
<protein>
    <recommendedName>
        <fullName evidence="6">Ribosomal RNA small subunit methyltransferase G</fullName>
        <ecNumber evidence="6">2.1.1.-</ecNumber>
    </recommendedName>
    <alternativeName>
        <fullName evidence="6">16S rRNA 7-methylguanosine methyltransferase</fullName>
        <shortName evidence="6">16S rRNA m7G methyltransferase</shortName>
    </alternativeName>
</protein>
<feature type="binding site" evidence="6">
    <location>
        <position position="106"/>
    </location>
    <ligand>
        <name>S-adenosyl-L-methionine</name>
        <dbReference type="ChEBI" id="CHEBI:59789"/>
    </ligand>
</feature>
<dbReference type="CDD" id="cd02440">
    <property type="entry name" value="AdoMet_MTases"/>
    <property type="match status" value="1"/>
</dbReference>
<keyword evidence="1 6" id="KW-0963">Cytoplasm</keyword>
<dbReference type="InterPro" id="IPR029063">
    <property type="entry name" value="SAM-dependent_MTases_sf"/>
</dbReference>
<dbReference type="Proteomes" id="UP001157091">
    <property type="component" value="Unassembled WGS sequence"/>
</dbReference>
<dbReference type="InterPro" id="IPR003682">
    <property type="entry name" value="rRNA_ssu_MeTfrase_G"/>
</dbReference>
<dbReference type="HAMAP" id="MF_00074">
    <property type="entry name" value="16SrRNA_methyltr_G"/>
    <property type="match status" value="1"/>
</dbReference>